<comment type="caution">
    <text evidence="2">The sequence shown here is derived from an EMBL/GenBank/DDBJ whole genome shotgun (WGS) entry which is preliminary data.</text>
</comment>
<sequence length="269" mass="29930">MSEPLRNTEQGKGYERDTEEQDMGYSYFYLVRLSVLCDASENCRMNKEREESVEGKVQKQSTTEGGAKGEGEGWMSRRQSEPELSNTLTGQQDHVGSPQRYHHRRWNLSNLTYSQRSAPSHIMMAGELWNCQSGVQKADFISALASLHFLHFLALTETWITPENPVTPAALSSAFSFTHSPRRLGRGGGTEDVITFFEEKVAAIHQSFSSVPTPPTNVHSPTSNSLTSFSPLSTDEILQLLTSSNLTTCPLDPIPSVLFQTIENAKGRQ</sequence>
<evidence type="ECO:0000313" key="3">
    <source>
        <dbReference type="Proteomes" id="UP001239994"/>
    </source>
</evidence>
<reference evidence="2" key="1">
    <citation type="submission" date="2023-03" db="EMBL/GenBank/DDBJ databases">
        <title>Electrophorus voltai genome.</title>
        <authorList>
            <person name="Bian C."/>
        </authorList>
    </citation>
    <scope>NUCLEOTIDE SEQUENCE</scope>
    <source>
        <strain evidence="2">CB-2022</strain>
        <tissue evidence="2">Muscle</tissue>
    </source>
</reference>
<feature type="compositionally biased region" description="Basic and acidic residues" evidence="1">
    <location>
        <begin position="46"/>
        <end position="57"/>
    </location>
</feature>
<evidence type="ECO:0000256" key="1">
    <source>
        <dbReference type="SAM" id="MobiDB-lite"/>
    </source>
</evidence>
<dbReference type="EMBL" id="JAROKS010000025">
    <property type="protein sequence ID" value="KAK1785880.1"/>
    <property type="molecule type" value="Genomic_DNA"/>
</dbReference>
<evidence type="ECO:0000313" key="2">
    <source>
        <dbReference type="EMBL" id="KAK1785880.1"/>
    </source>
</evidence>
<dbReference type="AlphaFoldDB" id="A0AAD9DKI8"/>
<organism evidence="2 3">
    <name type="scientific">Electrophorus voltai</name>
    <dbReference type="NCBI Taxonomy" id="2609070"/>
    <lineage>
        <taxon>Eukaryota</taxon>
        <taxon>Metazoa</taxon>
        <taxon>Chordata</taxon>
        <taxon>Craniata</taxon>
        <taxon>Vertebrata</taxon>
        <taxon>Euteleostomi</taxon>
        <taxon>Actinopterygii</taxon>
        <taxon>Neopterygii</taxon>
        <taxon>Teleostei</taxon>
        <taxon>Ostariophysi</taxon>
        <taxon>Gymnotiformes</taxon>
        <taxon>Gymnotoidei</taxon>
        <taxon>Gymnotidae</taxon>
        <taxon>Electrophorus</taxon>
    </lineage>
</organism>
<protein>
    <submittedName>
        <fullName evidence="2">Uncharacterized protein</fullName>
    </submittedName>
</protein>
<proteinExistence type="predicted"/>
<name>A0AAD9DKI8_9TELE</name>
<feature type="region of interest" description="Disordered" evidence="1">
    <location>
        <begin position="46"/>
        <end position="101"/>
    </location>
</feature>
<feature type="compositionally biased region" description="Polar residues" evidence="1">
    <location>
        <begin position="82"/>
        <end position="94"/>
    </location>
</feature>
<gene>
    <name evidence="2" type="ORF">P4O66_003247</name>
</gene>
<keyword evidence="3" id="KW-1185">Reference proteome</keyword>
<accession>A0AAD9DKI8</accession>
<dbReference type="Proteomes" id="UP001239994">
    <property type="component" value="Unassembled WGS sequence"/>
</dbReference>